<dbReference type="InterPro" id="IPR044574">
    <property type="entry name" value="ARIP4-like"/>
</dbReference>
<dbReference type="InterPro" id="IPR027417">
    <property type="entry name" value="P-loop_NTPase"/>
</dbReference>
<dbReference type="Gene3D" id="3.40.50.10810">
    <property type="entry name" value="Tandem AAA-ATPase domain"/>
    <property type="match status" value="1"/>
</dbReference>
<evidence type="ECO:0000256" key="4">
    <source>
        <dbReference type="ARBA" id="ARBA00022801"/>
    </source>
</evidence>
<dbReference type="PANTHER" id="PTHR45797">
    <property type="entry name" value="RAD54-LIKE"/>
    <property type="match status" value="1"/>
</dbReference>
<feature type="non-terminal residue" evidence="10">
    <location>
        <position position="725"/>
    </location>
</feature>
<dbReference type="InterPro" id="IPR038718">
    <property type="entry name" value="SNF2-like_sf"/>
</dbReference>
<dbReference type="AlphaFoldDB" id="A0A699ZC91"/>
<comment type="caution">
    <text evidence="10">The sequence shown here is derived from an EMBL/GenBank/DDBJ whole genome shotgun (WGS) entry which is preliminary data.</text>
</comment>
<sequence>MTRGSPHFTKLMQHQVEGLQFLWTALVTDYESAGNEVEAAENGGVILAHTMGLGKTLTTICFLHTFFAHHPTGRALVVVPANVLVNFYDELLQWLPPTPPGASVQGLTKDKVFMAVKPLQEAKAAAPSLPQSSLKSEADEELVRMLLEGPSIVVADEAHEMKNPSTRFCQAMCLIKTPRRIALTGYPLQNNLDEYYVMICWVKPNYLGEPKDFKEEFVDVIEAGRRPNASRKEKTAMRVHLVALDESTKGCVQAFSSEMLHKILLDRGVHKTEHVLMLQMNEKQHTLYQAYLKALVEYRVPRNLLRDYAFLQQVSGSATPLRASTLPWSRLEVQLKAGKPWSSVLPSDLADFVRTEEAVLEAEREGTYVGGKKQKKKPAKTKQGQTKESTLPAGVVCSLLRTLKQLRQQHQQQAGESFLGKGESMWTNVPKLQFLQGLLLECKEEDEKMVVFSQSLDVLDAVCNLLCQPSLNLVEKRSWFRIDGSTPPVARKKHINAFQASKGFAVPWNPVHNAQAVARIHRMGQTRPTLVYRLVYKGTMEEHNYVLSVRKEELFQRVIDRKPVQFKGGQGGAPAEFYDYRQAGLMKTSALSAQLGSCDPLLRKLLLRPSPTALSAAGRTAKQVAEQGTLLLPLSHSALAPLLCGYHEHKSMLPEDPLQAMNAKMRSSALKMYRSKGQARGKATGAFRRLCRMDSVQPQQAGATGVAAEAAALIEVDSELEDQFE</sequence>
<comment type="subcellular location">
    <subcellularLocation>
        <location evidence="1">Nucleus</location>
    </subcellularLocation>
</comment>
<dbReference type="GO" id="GO:0003677">
    <property type="term" value="F:DNA binding"/>
    <property type="evidence" value="ECO:0007669"/>
    <property type="project" value="UniProtKB-KW"/>
</dbReference>
<keyword evidence="3" id="KW-0547">Nucleotide-binding</keyword>
<evidence type="ECO:0000256" key="5">
    <source>
        <dbReference type="ARBA" id="ARBA00022806"/>
    </source>
</evidence>
<dbReference type="CDD" id="cd18793">
    <property type="entry name" value="SF2_C_SNF"/>
    <property type="match status" value="1"/>
</dbReference>
<evidence type="ECO:0000256" key="2">
    <source>
        <dbReference type="ARBA" id="ARBA00007025"/>
    </source>
</evidence>
<dbReference type="Gene3D" id="3.40.50.300">
    <property type="entry name" value="P-loop containing nucleotide triphosphate hydrolases"/>
    <property type="match status" value="2"/>
</dbReference>
<dbReference type="EMBL" id="BLLF01001512">
    <property type="protein sequence ID" value="GFH19731.1"/>
    <property type="molecule type" value="Genomic_DNA"/>
</dbReference>
<keyword evidence="5" id="KW-0347">Helicase</keyword>
<name>A0A699ZC91_HAELA</name>
<dbReference type="InterPro" id="IPR000330">
    <property type="entry name" value="SNF2_N"/>
</dbReference>
<accession>A0A699ZC91</accession>
<keyword evidence="4" id="KW-0378">Hydrolase</keyword>
<reference evidence="10 11" key="1">
    <citation type="submission" date="2020-02" db="EMBL/GenBank/DDBJ databases">
        <title>Draft genome sequence of Haematococcus lacustris strain NIES-144.</title>
        <authorList>
            <person name="Morimoto D."/>
            <person name="Nakagawa S."/>
            <person name="Yoshida T."/>
            <person name="Sawayama S."/>
        </authorList>
    </citation>
    <scope>NUCLEOTIDE SEQUENCE [LARGE SCALE GENOMIC DNA]</scope>
    <source>
        <strain evidence="10 11">NIES-144</strain>
    </source>
</reference>
<dbReference type="InterPro" id="IPR014001">
    <property type="entry name" value="Helicase_ATP-bd"/>
</dbReference>
<evidence type="ECO:0000256" key="6">
    <source>
        <dbReference type="ARBA" id="ARBA00022840"/>
    </source>
</evidence>
<evidence type="ECO:0000256" key="7">
    <source>
        <dbReference type="ARBA" id="ARBA00023125"/>
    </source>
</evidence>
<dbReference type="InterPro" id="IPR049730">
    <property type="entry name" value="SNF2/RAD54-like_C"/>
</dbReference>
<protein>
    <recommendedName>
        <fullName evidence="9">Helicase ATP-binding domain-containing protein</fullName>
    </recommendedName>
</protein>
<keyword evidence="6" id="KW-0067">ATP-binding</keyword>
<comment type="similarity">
    <text evidence="2">Belongs to the SNF2/RAD54 helicase family.</text>
</comment>
<feature type="domain" description="Helicase ATP-binding" evidence="9">
    <location>
        <begin position="36"/>
        <end position="205"/>
    </location>
</feature>
<dbReference type="GO" id="GO:0005524">
    <property type="term" value="F:ATP binding"/>
    <property type="evidence" value="ECO:0007669"/>
    <property type="project" value="UniProtKB-KW"/>
</dbReference>
<keyword evidence="7" id="KW-0238">DNA-binding</keyword>
<dbReference type="GO" id="GO:0005634">
    <property type="term" value="C:nucleus"/>
    <property type="evidence" value="ECO:0007669"/>
    <property type="project" value="UniProtKB-SubCell"/>
</dbReference>
<feature type="non-terminal residue" evidence="10">
    <location>
        <position position="1"/>
    </location>
</feature>
<dbReference type="Pfam" id="PF00176">
    <property type="entry name" value="SNF2-rel_dom"/>
    <property type="match status" value="1"/>
</dbReference>
<evidence type="ECO:0000256" key="8">
    <source>
        <dbReference type="ARBA" id="ARBA00023242"/>
    </source>
</evidence>
<dbReference type="PANTHER" id="PTHR45797:SF1">
    <property type="entry name" value="HELICASE ARIP4"/>
    <property type="match status" value="1"/>
</dbReference>
<keyword evidence="8" id="KW-0539">Nucleus</keyword>
<evidence type="ECO:0000259" key="9">
    <source>
        <dbReference type="PROSITE" id="PS51192"/>
    </source>
</evidence>
<dbReference type="SMART" id="SM00487">
    <property type="entry name" value="DEXDc"/>
    <property type="match status" value="1"/>
</dbReference>
<evidence type="ECO:0000256" key="3">
    <source>
        <dbReference type="ARBA" id="ARBA00022741"/>
    </source>
</evidence>
<organism evidence="10 11">
    <name type="scientific">Haematococcus lacustris</name>
    <name type="common">Green alga</name>
    <name type="synonym">Haematococcus pluvialis</name>
    <dbReference type="NCBI Taxonomy" id="44745"/>
    <lineage>
        <taxon>Eukaryota</taxon>
        <taxon>Viridiplantae</taxon>
        <taxon>Chlorophyta</taxon>
        <taxon>core chlorophytes</taxon>
        <taxon>Chlorophyceae</taxon>
        <taxon>CS clade</taxon>
        <taxon>Chlamydomonadales</taxon>
        <taxon>Haematococcaceae</taxon>
        <taxon>Haematococcus</taxon>
    </lineage>
</organism>
<gene>
    <name evidence="10" type="ORF">HaLaN_16732</name>
</gene>
<proteinExistence type="inferred from homology"/>
<dbReference type="GO" id="GO:0004386">
    <property type="term" value="F:helicase activity"/>
    <property type="evidence" value="ECO:0007669"/>
    <property type="project" value="UniProtKB-KW"/>
</dbReference>
<evidence type="ECO:0000313" key="10">
    <source>
        <dbReference type="EMBL" id="GFH19731.1"/>
    </source>
</evidence>
<dbReference type="Proteomes" id="UP000485058">
    <property type="component" value="Unassembled WGS sequence"/>
</dbReference>
<evidence type="ECO:0000313" key="11">
    <source>
        <dbReference type="Proteomes" id="UP000485058"/>
    </source>
</evidence>
<dbReference type="GO" id="GO:0016887">
    <property type="term" value="F:ATP hydrolysis activity"/>
    <property type="evidence" value="ECO:0007669"/>
    <property type="project" value="InterPro"/>
</dbReference>
<dbReference type="PROSITE" id="PS51192">
    <property type="entry name" value="HELICASE_ATP_BIND_1"/>
    <property type="match status" value="1"/>
</dbReference>
<evidence type="ECO:0000256" key="1">
    <source>
        <dbReference type="ARBA" id="ARBA00004123"/>
    </source>
</evidence>
<dbReference type="SUPFAM" id="SSF52540">
    <property type="entry name" value="P-loop containing nucleoside triphosphate hydrolases"/>
    <property type="match status" value="2"/>
</dbReference>
<keyword evidence="11" id="KW-1185">Reference proteome</keyword>